<protein>
    <submittedName>
        <fullName evidence="4">DnaJ domain-containing protein</fullName>
    </submittedName>
</protein>
<dbReference type="PANTHER" id="PTHR43096">
    <property type="entry name" value="DNAJ HOMOLOG 1, MITOCHONDRIAL-RELATED"/>
    <property type="match status" value="1"/>
</dbReference>
<evidence type="ECO:0000256" key="1">
    <source>
        <dbReference type="ARBA" id="ARBA00023186"/>
    </source>
</evidence>
<dbReference type="GO" id="GO:0005737">
    <property type="term" value="C:cytoplasm"/>
    <property type="evidence" value="ECO:0007669"/>
    <property type="project" value="TreeGrafter"/>
</dbReference>
<dbReference type="Gene3D" id="1.10.287.110">
    <property type="entry name" value="DnaJ domain"/>
    <property type="match status" value="1"/>
</dbReference>
<dbReference type="Pfam" id="PF01556">
    <property type="entry name" value="DnaJ_C"/>
    <property type="match status" value="1"/>
</dbReference>
<dbReference type="InterPro" id="IPR008971">
    <property type="entry name" value="HSP40/DnaJ_pept-bd"/>
</dbReference>
<reference evidence="5" key="1">
    <citation type="submission" date="2016-10" db="EMBL/GenBank/DDBJ databases">
        <authorList>
            <person name="Varghese N."/>
            <person name="Submissions S."/>
        </authorList>
    </citation>
    <scope>NUCLEOTIDE SEQUENCE [LARGE SCALE GENOMIC DNA]</scope>
    <source>
        <strain evidence="5">CGMCC 1.3431</strain>
    </source>
</reference>
<dbReference type="CDD" id="cd10747">
    <property type="entry name" value="DnaJ_C"/>
    <property type="match status" value="1"/>
</dbReference>
<evidence type="ECO:0000313" key="5">
    <source>
        <dbReference type="Proteomes" id="UP000199150"/>
    </source>
</evidence>
<proteinExistence type="predicted"/>
<dbReference type="RefSeq" id="WP_090646454.1">
    <property type="nucleotide sequence ID" value="NZ_CBCRYE010000004.1"/>
</dbReference>
<feature type="domain" description="J" evidence="3">
    <location>
        <begin position="4"/>
        <end position="69"/>
    </location>
</feature>
<organism evidence="4 5">
    <name type="scientific">Asticcacaulis taihuensis</name>
    <dbReference type="NCBI Taxonomy" id="260084"/>
    <lineage>
        <taxon>Bacteria</taxon>
        <taxon>Pseudomonadati</taxon>
        <taxon>Pseudomonadota</taxon>
        <taxon>Alphaproteobacteria</taxon>
        <taxon>Caulobacterales</taxon>
        <taxon>Caulobacteraceae</taxon>
        <taxon>Asticcacaulis</taxon>
    </lineage>
</organism>
<dbReference type="EMBL" id="FMTS01000002">
    <property type="protein sequence ID" value="SCW53627.1"/>
    <property type="molecule type" value="Genomic_DNA"/>
</dbReference>
<evidence type="ECO:0000256" key="2">
    <source>
        <dbReference type="SAM" id="MobiDB-lite"/>
    </source>
</evidence>
<dbReference type="STRING" id="260084.SAMN02927928_1708"/>
<dbReference type="SUPFAM" id="SSF49493">
    <property type="entry name" value="HSP40/DnaJ peptide-binding domain"/>
    <property type="match status" value="2"/>
</dbReference>
<dbReference type="OrthoDB" id="9779889at2"/>
<dbReference type="Gene3D" id="2.60.260.20">
    <property type="entry name" value="Urease metallochaperone UreE, N-terminal domain"/>
    <property type="match status" value="2"/>
</dbReference>
<dbReference type="PROSITE" id="PS50076">
    <property type="entry name" value="DNAJ_2"/>
    <property type="match status" value="1"/>
</dbReference>
<dbReference type="InterPro" id="IPR036869">
    <property type="entry name" value="J_dom_sf"/>
</dbReference>
<dbReference type="InterPro" id="IPR018253">
    <property type="entry name" value="DnaJ_domain_CS"/>
</dbReference>
<dbReference type="PANTHER" id="PTHR43096:SF48">
    <property type="entry name" value="CHAPERONE PROTEIN DNAJ"/>
    <property type="match status" value="1"/>
</dbReference>
<keyword evidence="1" id="KW-0143">Chaperone</keyword>
<keyword evidence="5" id="KW-1185">Reference proteome</keyword>
<dbReference type="AlphaFoldDB" id="A0A1G4RA42"/>
<dbReference type="SUPFAM" id="SSF46565">
    <property type="entry name" value="Chaperone J-domain"/>
    <property type="match status" value="1"/>
</dbReference>
<dbReference type="PRINTS" id="PR00625">
    <property type="entry name" value="JDOMAIN"/>
</dbReference>
<evidence type="ECO:0000313" key="4">
    <source>
        <dbReference type="EMBL" id="SCW53627.1"/>
    </source>
</evidence>
<dbReference type="GO" id="GO:0042026">
    <property type="term" value="P:protein refolding"/>
    <property type="evidence" value="ECO:0007669"/>
    <property type="project" value="TreeGrafter"/>
</dbReference>
<dbReference type="Pfam" id="PF00226">
    <property type="entry name" value="DnaJ"/>
    <property type="match status" value="1"/>
</dbReference>
<gene>
    <name evidence="4" type="ORF">SAMN02927928_1708</name>
</gene>
<name>A0A1G4RA42_9CAUL</name>
<feature type="region of interest" description="Disordered" evidence="2">
    <location>
        <begin position="176"/>
        <end position="202"/>
    </location>
</feature>
<dbReference type="PROSITE" id="PS00636">
    <property type="entry name" value="DNAJ_1"/>
    <property type="match status" value="1"/>
</dbReference>
<dbReference type="CDD" id="cd06257">
    <property type="entry name" value="DnaJ"/>
    <property type="match status" value="1"/>
</dbReference>
<dbReference type="InterPro" id="IPR002939">
    <property type="entry name" value="DnaJ_C"/>
</dbReference>
<dbReference type="SMART" id="SM00271">
    <property type="entry name" value="DnaJ"/>
    <property type="match status" value="1"/>
</dbReference>
<dbReference type="Proteomes" id="UP000199150">
    <property type="component" value="Unassembled WGS sequence"/>
</dbReference>
<dbReference type="GO" id="GO:0051082">
    <property type="term" value="F:unfolded protein binding"/>
    <property type="evidence" value="ECO:0007669"/>
    <property type="project" value="InterPro"/>
</dbReference>
<dbReference type="InterPro" id="IPR001623">
    <property type="entry name" value="DnaJ_domain"/>
</dbReference>
<sequence length="328" mass="34905">MANDPYSELGLKKGASDAEIQKAFRKLAKELHPDTNRDNKVAEERFKRVTAAYDFLKDTDKRKKFDAGEIDADGREIFRGFGGGGRAGGSPFGAGGGRSTQFEGMDMDDIMSMFGGGGRGGSPFGGGFGGFGGQREQAPAKGSDIKIRLDIDLLDAIVGNTRRVLLSDGRTVDVNIPKGSRDGQTLRLKGQGSPSPTGRGAHGDALVELHLKPHPVFRMDGNDLHMDLFVSLPDALLGGKVQAPTPDGPVSVNLAKGSNSGAILRLKGRGALDAKAGTRGDLFAHVVLAMPDKGLDGMPADLKAEFTSLLERWRDKADYTPTITTRRK</sequence>
<evidence type="ECO:0000259" key="3">
    <source>
        <dbReference type="PROSITE" id="PS50076"/>
    </source>
</evidence>
<accession>A0A1G4RA42</accession>